<dbReference type="OrthoDB" id="6132182at2759"/>
<proteinExistence type="predicted"/>
<organism evidence="4 5">
    <name type="scientific">Paramuricea clavata</name>
    <name type="common">Red gorgonian</name>
    <name type="synonym">Violescent sea-whip</name>
    <dbReference type="NCBI Taxonomy" id="317549"/>
    <lineage>
        <taxon>Eukaryota</taxon>
        <taxon>Metazoa</taxon>
        <taxon>Cnidaria</taxon>
        <taxon>Anthozoa</taxon>
        <taxon>Octocorallia</taxon>
        <taxon>Malacalcyonacea</taxon>
        <taxon>Plexauridae</taxon>
        <taxon>Paramuricea</taxon>
    </lineage>
</organism>
<dbReference type="Gene3D" id="1.10.1280.10">
    <property type="entry name" value="Di-copper center containing domain from catechol oxidase"/>
    <property type="match status" value="1"/>
</dbReference>
<dbReference type="EMBL" id="CACRXK020000700">
    <property type="protein sequence ID" value="CAB3984121.1"/>
    <property type="molecule type" value="Genomic_DNA"/>
</dbReference>
<dbReference type="GO" id="GO:0046872">
    <property type="term" value="F:metal ion binding"/>
    <property type="evidence" value="ECO:0007669"/>
    <property type="project" value="UniProtKB-KW"/>
</dbReference>
<dbReference type="PANTHER" id="PTHR11474:SF126">
    <property type="entry name" value="TYROSINASE-LIKE PROTEIN TYR-1-RELATED"/>
    <property type="match status" value="1"/>
</dbReference>
<dbReference type="PRINTS" id="PR00092">
    <property type="entry name" value="TYROSINASE"/>
</dbReference>
<dbReference type="InterPro" id="IPR008922">
    <property type="entry name" value="Di-copper_centre_dom_sf"/>
</dbReference>
<evidence type="ECO:0000256" key="2">
    <source>
        <dbReference type="ARBA" id="ARBA00023008"/>
    </source>
</evidence>
<evidence type="ECO:0000313" key="4">
    <source>
        <dbReference type="EMBL" id="CAB3984121.1"/>
    </source>
</evidence>
<dbReference type="SUPFAM" id="SSF48056">
    <property type="entry name" value="Di-copper centre-containing domain"/>
    <property type="match status" value="1"/>
</dbReference>
<accession>A0A7D9HJ43</accession>
<sequence length="425" mass="50264">MSPRTFWIILVIIPVLTASYAKNTSNEDPCVVRHFETGCPSRAECKCDEIRAFTIRSREYQGSITRLEATSPCEHRIRREFMSLAKEERLQYIYAVKAVRTDPRTSRKFYELAAFHQHHFCVEIHCKVIFLPWHRWYILQYENLLREIVPNITLVYWDWSAVMVNPFDINLWDDNDWSFGGNGNGVNNTVITGPFKEPEWKMVPGDGPFGDLQLRRVFSYTYPEPAIPSALHLAILLKLKADEFLEMLDVLIGYHNNIHSKAFGATSTMSYAYSIWTPEFFLHHTFIDKYWSEWQEQGYEHKYTAYYMNQTRYMLATHYLPKDFMDMKYQEGNVCVSYEDSTEEWIHKKLRSLTLEQLTSIRGLQLISFVRDKSIKQIISERDTPFLRMYSNFIQKIMLRNPITLKELAGVDRIYGFFLNDLLKM</sequence>
<dbReference type="Pfam" id="PF00264">
    <property type="entry name" value="Tyrosinase"/>
    <property type="match status" value="1"/>
</dbReference>
<dbReference type="Proteomes" id="UP001152795">
    <property type="component" value="Unassembled WGS sequence"/>
</dbReference>
<evidence type="ECO:0000313" key="5">
    <source>
        <dbReference type="Proteomes" id="UP001152795"/>
    </source>
</evidence>
<comment type="caution">
    <text evidence="4">The sequence shown here is derived from an EMBL/GenBank/DDBJ whole genome shotgun (WGS) entry which is preliminary data.</text>
</comment>
<feature type="domain" description="Tyrosinase copper-binding" evidence="3">
    <location>
        <begin position="107"/>
        <end position="297"/>
    </location>
</feature>
<keyword evidence="1" id="KW-0479">Metal-binding</keyword>
<evidence type="ECO:0000259" key="3">
    <source>
        <dbReference type="Pfam" id="PF00264"/>
    </source>
</evidence>
<dbReference type="InterPro" id="IPR002227">
    <property type="entry name" value="Tyrosinase_Cu-bd"/>
</dbReference>
<keyword evidence="2" id="KW-0186">Copper</keyword>
<protein>
    <submittedName>
        <fullName evidence="4">Uncharacterized protein LOC111327289</fullName>
    </submittedName>
</protein>
<dbReference type="GO" id="GO:0016491">
    <property type="term" value="F:oxidoreductase activity"/>
    <property type="evidence" value="ECO:0007669"/>
    <property type="project" value="InterPro"/>
</dbReference>
<gene>
    <name evidence="4" type="ORF">PACLA_8A050578</name>
</gene>
<evidence type="ECO:0000256" key="1">
    <source>
        <dbReference type="ARBA" id="ARBA00022723"/>
    </source>
</evidence>
<name>A0A7D9HJ43_PARCT</name>
<dbReference type="PANTHER" id="PTHR11474">
    <property type="entry name" value="TYROSINASE FAMILY MEMBER"/>
    <property type="match status" value="1"/>
</dbReference>
<keyword evidence="5" id="KW-1185">Reference proteome</keyword>
<dbReference type="AlphaFoldDB" id="A0A7D9HJ43"/>
<reference evidence="4" key="1">
    <citation type="submission" date="2020-04" db="EMBL/GenBank/DDBJ databases">
        <authorList>
            <person name="Alioto T."/>
            <person name="Alioto T."/>
            <person name="Gomez Garrido J."/>
        </authorList>
    </citation>
    <scope>NUCLEOTIDE SEQUENCE</scope>
    <source>
        <strain evidence="4">A484AB</strain>
    </source>
</reference>
<dbReference type="InterPro" id="IPR050316">
    <property type="entry name" value="Tyrosinase/Hemocyanin"/>
</dbReference>